<dbReference type="EMBL" id="CADEPM010000005">
    <property type="protein sequence ID" value="CAB3406147.1"/>
    <property type="molecule type" value="Genomic_DNA"/>
</dbReference>
<keyword evidence="2" id="KW-1185">Reference proteome</keyword>
<name>A0A8S1EXJ6_9PELO</name>
<dbReference type="Proteomes" id="UP000494206">
    <property type="component" value="Unassembled WGS sequence"/>
</dbReference>
<gene>
    <name evidence="1" type="ORF">CBOVIS_LOCUS8259</name>
</gene>
<dbReference type="OrthoDB" id="5876058at2759"/>
<evidence type="ECO:0000313" key="2">
    <source>
        <dbReference type="Proteomes" id="UP000494206"/>
    </source>
</evidence>
<proteinExistence type="predicted"/>
<protein>
    <submittedName>
        <fullName evidence="1">Uncharacterized protein</fullName>
    </submittedName>
</protein>
<reference evidence="1 2" key="1">
    <citation type="submission" date="2020-04" db="EMBL/GenBank/DDBJ databases">
        <authorList>
            <person name="Laetsch R D."/>
            <person name="Stevens L."/>
            <person name="Kumar S."/>
            <person name="Blaxter L. M."/>
        </authorList>
    </citation>
    <scope>NUCLEOTIDE SEQUENCE [LARGE SCALE GENOMIC DNA]</scope>
</reference>
<organism evidence="1 2">
    <name type="scientific">Caenorhabditis bovis</name>
    <dbReference type="NCBI Taxonomy" id="2654633"/>
    <lineage>
        <taxon>Eukaryota</taxon>
        <taxon>Metazoa</taxon>
        <taxon>Ecdysozoa</taxon>
        <taxon>Nematoda</taxon>
        <taxon>Chromadorea</taxon>
        <taxon>Rhabditida</taxon>
        <taxon>Rhabditina</taxon>
        <taxon>Rhabditomorpha</taxon>
        <taxon>Rhabditoidea</taxon>
        <taxon>Rhabditidae</taxon>
        <taxon>Peloderinae</taxon>
        <taxon>Caenorhabditis</taxon>
    </lineage>
</organism>
<evidence type="ECO:0000313" key="1">
    <source>
        <dbReference type="EMBL" id="CAB3406147.1"/>
    </source>
</evidence>
<dbReference type="AlphaFoldDB" id="A0A8S1EXJ6"/>
<accession>A0A8S1EXJ6</accession>
<comment type="caution">
    <text evidence="1">The sequence shown here is derived from an EMBL/GenBank/DDBJ whole genome shotgun (WGS) entry which is preliminary data.</text>
</comment>
<sequence>MHGSHIDKWLSKSFLKNLLLADFEDSKATLVQIARFCAAYYLDYVLFLPRNEEELPSLYLWGCYEEKDIAGKWQLIDRNEVSQKLPADFSPALPVLILVRCDHLIEAISYADHFDDRRSALVLRLLADSQHSTSLCIEYIKSTLCENVEIEVDQILSNNGSTKQKFAEKFSQSILELDVVLQHDLLDFYENWLMQMAEFEFSKLPLESAVFHESNPIYKDTDYKNKCEEMVAYAKIHATPRTCPTSTLHRVLLLSLRTIYRQKFSEALKIKNPCLSSIANRYKCLLDEENGECAMLEKWSQEANDDELRTIEEFFEFVQENFKQSSSLPPLSNTTREFWLRRIVFNNADDYRDIRQEKSIDWLRSVCLPKQRVSDTTISQMLFINSQWTPFGFSFLAPGCHAIRLSIHPHDVCLGGSVNTDYTLSARDVLYKPNYFNDDAAEEVKLFTPREDLITKYAKRYDALKSMTVREPPRLFKSFGDKLKEFSKQQQELSDELERERQFLMESRMSSTSSIMSKMSKPKENIDTGIAKQIEMLNQKLDNVVKKFEMKSSYIREDDEVDSVIDDLPYDYEHAPVAESTAIDSIGKLDLGQLSERIDVTSLIKPIPKSKIEEDLSTAQSMENPMFSKPTPPIPFEWMKLLPLEQSSARFADNFLIYDGRTPRVQSQLTVRRAMTDRQCQTEEEKKKVLMAEIQTDSGFLEESKKMAMEVNRMSKDEIEEALKRINSS</sequence>